<dbReference type="EMBL" id="JAQFWP010000070">
    <property type="protein sequence ID" value="MDA2808043.1"/>
    <property type="molecule type" value="Genomic_DNA"/>
</dbReference>
<dbReference type="PROSITE" id="PS51257">
    <property type="entry name" value="PROKAR_LIPOPROTEIN"/>
    <property type="match status" value="1"/>
</dbReference>
<evidence type="ECO:0000256" key="5">
    <source>
        <dbReference type="SAM" id="MobiDB-lite"/>
    </source>
</evidence>
<dbReference type="CDD" id="cd07185">
    <property type="entry name" value="OmpA_C-like"/>
    <property type="match status" value="1"/>
</dbReference>
<proteinExistence type="predicted"/>
<comment type="caution">
    <text evidence="8">The sequence shown here is derived from an EMBL/GenBank/DDBJ whole genome shotgun (WGS) entry which is preliminary data.</text>
</comment>
<dbReference type="InterPro" id="IPR036737">
    <property type="entry name" value="OmpA-like_sf"/>
</dbReference>
<dbReference type="InterPro" id="IPR006664">
    <property type="entry name" value="OMP_bac"/>
</dbReference>
<dbReference type="PRINTS" id="PR01021">
    <property type="entry name" value="OMPADOMAIN"/>
</dbReference>
<keyword evidence="6" id="KW-0732">Signal</keyword>
<evidence type="ECO:0000256" key="2">
    <source>
        <dbReference type="ARBA" id="ARBA00023136"/>
    </source>
</evidence>
<evidence type="ECO:0000256" key="6">
    <source>
        <dbReference type="SAM" id="SignalP"/>
    </source>
</evidence>
<evidence type="ECO:0000313" key="8">
    <source>
        <dbReference type="EMBL" id="MDA2808043.1"/>
    </source>
</evidence>
<evidence type="ECO:0000256" key="4">
    <source>
        <dbReference type="PROSITE-ProRule" id="PRU00473"/>
    </source>
</evidence>
<accession>A0ABT4TTN0</accession>
<dbReference type="RefSeq" id="WP_270680660.1">
    <property type="nucleotide sequence ID" value="NZ_JAQFWP010000070.1"/>
</dbReference>
<comment type="subcellular location">
    <subcellularLocation>
        <location evidence="1">Cell outer membrane</location>
    </subcellularLocation>
</comment>
<reference evidence="8" key="1">
    <citation type="submission" date="2023-01" db="EMBL/GenBank/DDBJ databases">
        <title>Draft genome sequence of Nocardiopsis sp. LSu2-4 isolated from halophytes.</title>
        <authorList>
            <person name="Duangmal K."/>
            <person name="Chantavorakit T."/>
        </authorList>
    </citation>
    <scope>NUCLEOTIDE SEQUENCE</scope>
    <source>
        <strain evidence="8">LSu2-4</strain>
    </source>
</reference>
<dbReference type="Gene3D" id="3.30.1330.60">
    <property type="entry name" value="OmpA-like domain"/>
    <property type="match status" value="1"/>
</dbReference>
<feature type="signal peptide" evidence="6">
    <location>
        <begin position="1"/>
        <end position="21"/>
    </location>
</feature>
<evidence type="ECO:0000256" key="1">
    <source>
        <dbReference type="ARBA" id="ARBA00004442"/>
    </source>
</evidence>
<keyword evidence="9" id="KW-1185">Reference proteome</keyword>
<evidence type="ECO:0000313" key="9">
    <source>
        <dbReference type="Proteomes" id="UP001165685"/>
    </source>
</evidence>
<feature type="domain" description="OmpA-like" evidence="7">
    <location>
        <begin position="230"/>
        <end position="347"/>
    </location>
</feature>
<evidence type="ECO:0000256" key="3">
    <source>
        <dbReference type="ARBA" id="ARBA00023237"/>
    </source>
</evidence>
<keyword evidence="3" id="KW-0998">Cell outer membrane</keyword>
<dbReference type="InterPro" id="IPR050330">
    <property type="entry name" value="Bact_OuterMem_StrucFunc"/>
</dbReference>
<feature type="region of interest" description="Disordered" evidence="5">
    <location>
        <begin position="191"/>
        <end position="211"/>
    </location>
</feature>
<dbReference type="PANTHER" id="PTHR30329:SF21">
    <property type="entry name" value="LIPOPROTEIN YIAD-RELATED"/>
    <property type="match status" value="1"/>
</dbReference>
<dbReference type="InterPro" id="IPR006665">
    <property type="entry name" value="OmpA-like"/>
</dbReference>
<dbReference type="Pfam" id="PF00691">
    <property type="entry name" value="OmpA"/>
    <property type="match status" value="1"/>
</dbReference>
<dbReference type="Proteomes" id="UP001165685">
    <property type="component" value="Unassembled WGS sequence"/>
</dbReference>
<keyword evidence="2 4" id="KW-0472">Membrane</keyword>
<feature type="region of interest" description="Disordered" evidence="5">
    <location>
        <begin position="33"/>
        <end position="52"/>
    </location>
</feature>
<dbReference type="PANTHER" id="PTHR30329">
    <property type="entry name" value="STATOR ELEMENT OF FLAGELLAR MOTOR COMPLEX"/>
    <property type="match status" value="1"/>
</dbReference>
<feature type="region of interest" description="Disordered" evidence="5">
    <location>
        <begin position="306"/>
        <end position="373"/>
    </location>
</feature>
<protein>
    <submittedName>
        <fullName evidence="8">OmpA family protein</fullName>
    </submittedName>
</protein>
<sequence>MARNVKRAVPWLASVSAVLLALTGCGLLGGDGGGGGGEDPGKDGGGGGGAATVEPITSRATNVWEMPGGRAEISLHRVDEEHMVARMTVVNEEDTRIHLGSHLAEGFGESEDYPWDYFSGVAWLDPDGRKLHRPYYAGEGECLCSSSSGSILDEGEEWEGYVVLAAPPAGVDALTVVTHVALPFVDVPVEEGAPEGLDYTPPSEEPDAEPETAELESVIESDQETVIEDSEATDFNLSTDVLFEVEESELTSEAGELLDTTAADIEALGPTRVRIEGHADSSGNDAINDPLSEDRAEAVRDALEERIGGDIEYETEGFGSREPIASNETEDGRARNRRVTVSVPKGTPVEEGAEDGAPGEGASPHEDGAAAQGEGIPATEAAVSGPSDDDEGAAEVDVALTGLQAVTPNTALLTYELHNPNDDDASVDMYMSSEDWMEFRYHATQNVSLGGADGGAAARPLRVDVPDDREDPYCFCSSAAGINLGSTILPPGGTAEYYAMLPITEGTTATDVRVGPMGTMEGVAITR</sequence>
<gene>
    <name evidence="8" type="ORF">O4U47_26260</name>
</gene>
<evidence type="ECO:0000259" key="7">
    <source>
        <dbReference type="PROSITE" id="PS51123"/>
    </source>
</evidence>
<dbReference type="SUPFAM" id="SSF103088">
    <property type="entry name" value="OmpA-like"/>
    <property type="match status" value="1"/>
</dbReference>
<feature type="compositionally biased region" description="Gly residues" evidence="5">
    <location>
        <begin position="33"/>
        <end position="50"/>
    </location>
</feature>
<organism evidence="8 9">
    <name type="scientific">Nocardiopsis suaedae</name>
    <dbReference type="NCBI Taxonomy" id="3018444"/>
    <lineage>
        <taxon>Bacteria</taxon>
        <taxon>Bacillati</taxon>
        <taxon>Actinomycetota</taxon>
        <taxon>Actinomycetes</taxon>
        <taxon>Streptosporangiales</taxon>
        <taxon>Nocardiopsidaceae</taxon>
        <taxon>Nocardiopsis</taxon>
    </lineage>
</organism>
<name>A0ABT4TTN0_9ACTN</name>
<dbReference type="PROSITE" id="PS51123">
    <property type="entry name" value="OMPA_2"/>
    <property type="match status" value="1"/>
</dbReference>
<feature type="chain" id="PRO_5046862144" evidence="6">
    <location>
        <begin position="22"/>
        <end position="527"/>
    </location>
</feature>